<keyword evidence="1" id="KW-0805">Transcription regulation</keyword>
<dbReference type="Proteomes" id="UP000295621">
    <property type="component" value="Unassembled WGS sequence"/>
</dbReference>
<dbReference type="EMBL" id="SMKL01000013">
    <property type="protein sequence ID" value="TDC52766.1"/>
    <property type="molecule type" value="Genomic_DNA"/>
</dbReference>
<dbReference type="InterPro" id="IPR011711">
    <property type="entry name" value="GntR_C"/>
</dbReference>
<keyword evidence="6" id="KW-1185">Reference proteome</keyword>
<dbReference type="AlphaFoldDB" id="A0A4R4RT50"/>
<dbReference type="InterPro" id="IPR008920">
    <property type="entry name" value="TF_FadR/GntR_C"/>
</dbReference>
<dbReference type="SMART" id="SM00345">
    <property type="entry name" value="HTH_GNTR"/>
    <property type="match status" value="1"/>
</dbReference>
<keyword evidence="3" id="KW-0804">Transcription</keyword>
<dbReference type="PROSITE" id="PS50949">
    <property type="entry name" value="HTH_GNTR"/>
    <property type="match status" value="1"/>
</dbReference>
<accession>A0A4R4RT50</accession>
<dbReference type="Gene3D" id="1.20.120.530">
    <property type="entry name" value="GntR ligand-binding domain-like"/>
    <property type="match status" value="1"/>
</dbReference>
<dbReference type="OrthoDB" id="4084810at2"/>
<name>A0A4R4RT50_9ACTN</name>
<evidence type="ECO:0000259" key="4">
    <source>
        <dbReference type="PROSITE" id="PS50949"/>
    </source>
</evidence>
<reference evidence="5 6" key="1">
    <citation type="submission" date="2019-02" db="EMBL/GenBank/DDBJ databases">
        <title>Draft genome sequences of novel Actinobacteria.</title>
        <authorList>
            <person name="Sahin N."/>
            <person name="Ay H."/>
            <person name="Saygin H."/>
        </authorList>
    </citation>
    <scope>NUCLEOTIDE SEQUENCE [LARGE SCALE GENOMIC DNA]</scope>
    <source>
        <strain evidence="5 6">KC603</strain>
    </source>
</reference>
<dbReference type="InterPro" id="IPR000524">
    <property type="entry name" value="Tscrpt_reg_HTH_GntR"/>
</dbReference>
<sequence>METRATRTNHQFVREALRRGILTGHFLPGTRLVQADLAKELDVSTTPVREALRDLAADGLVRIDAYRGALVQSLSEEEIEEIYRLLKVLEPLSVERAVQLISPAELDEAEDILRRMVGTERGDSAEFVALDRQFHGHFAKAARSPRLRSILDSLRDNAAVYIAASFRDSATMVAHANEDHRALLEAMRNRDREAALDVENRHLEWAKSRWVETARAAAAAEVEETTAVSGLRRFAT</sequence>
<dbReference type="SUPFAM" id="SSF48008">
    <property type="entry name" value="GntR ligand-binding domain-like"/>
    <property type="match status" value="1"/>
</dbReference>
<evidence type="ECO:0000313" key="6">
    <source>
        <dbReference type="Proteomes" id="UP000295621"/>
    </source>
</evidence>
<dbReference type="GO" id="GO:0003677">
    <property type="term" value="F:DNA binding"/>
    <property type="evidence" value="ECO:0007669"/>
    <property type="project" value="UniProtKB-KW"/>
</dbReference>
<dbReference type="Gene3D" id="1.10.10.10">
    <property type="entry name" value="Winged helix-like DNA-binding domain superfamily/Winged helix DNA-binding domain"/>
    <property type="match status" value="1"/>
</dbReference>
<gene>
    <name evidence="5" type="ORF">E1212_07900</name>
</gene>
<protein>
    <submittedName>
        <fullName evidence="5">GntR family transcriptional regulator</fullName>
    </submittedName>
</protein>
<evidence type="ECO:0000256" key="2">
    <source>
        <dbReference type="ARBA" id="ARBA00023125"/>
    </source>
</evidence>
<dbReference type="InterPro" id="IPR036388">
    <property type="entry name" value="WH-like_DNA-bd_sf"/>
</dbReference>
<feature type="domain" description="HTH gntR-type" evidence="4">
    <location>
        <begin position="7"/>
        <end position="74"/>
    </location>
</feature>
<evidence type="ECO:0000313" key="5">
    <source>
        <dbReference type="EMBL" id="TDC52766.1"/>
    </source>
</evidence>
<dbReference type="CDD" id="cd07377">
    <property type="entry name" value="WHTH_GntR"/>
    <property type="match status" value="1"/>
</dbReference>
<dbReference type="SMART" id="SM00895">
    <property type="entry name" value="FCD"/>
    <property type="match status" value="1"/>
</dbReference>
<organism evidence="5 6">
    <name type="scientific">Jiangella ureilytica</name>
    <dbReference type="NCBI Taxonomy" id="2530374"/>
    <lineage>
        <taxon>Bacteria</taxon>
        <taxon>Bacillati</taxon>
        <taxon>Actinomycetota</taxon>
        <taxon>Actinomycetes</taxon>
        <taxon>Jiangellales</taxon>
        <taxon>Jiangellaceae</taxon>
        <taxon>Jiangella</taxon>
    </lineage>
</organism>
<dbReference type="GO" id="GO:0003700">
    <property type="term" value="F:DNA-binding transcription factor activity"/>
    <property type="evidence" value="ECO:0007669"/>
    <property type="project" value="InterPro"/>
</dbReference>
<dbReference type="InterPro" id="IPR036390">
    <property type="entry name" value="WH_DNA-bd_sf"/>
</dbReference>
<evidence type="ECO:0000256" key="1">
    <source>
        <dbReference type="ARBA" id="ARBA00023015"/>
    </source>
</evidence>
<dbReference type="SUPFAM" id="SSF46785">
    <property type="entry name" value="Winged helix' DNA-binding domain"/>
    <property type="match status" value="1"/>
</dbReference>
<proteinExistence type="predicted"/>
<dbReference type="Pfam" id="PF07729">
    <property type="entry name" value="FCD"/>
    <property type="match status" value="1"/>
</dbReference>
<keyword evidence="2" id="KW-0238">DNA-binding</keyword>
<dbReference type="Pfam" id="PF00392">
    <property type="entry name" value="GntR"/>
    <property type="match status" value="1"/>
</dbReference>
<dbReference type="PANTHER" id="PTHR43537">
    <property type="entry name" value="TRANSCRIPTIONAL REGULATOR, GNTR FAMILY"/>
    <property type="match status" value="1"/>
</dbReference>
<comment type="caution">
    <text evidence="5">The sequence shown here is derived from an EMBL/GenBank/DDBJ whole genome shotgun (WGS) entry which is preliminary data.</text>
</comment>
<dbReference type="RefSeq" id="WP_131981045.1">
    <property type="nucleotide sequence ID" value="NZ_SMKL01000013.1"/>
</dbReference>
<evidence type="ECO:0000256" key="3">
    <source>
        <dbReference type="ARBA" id="ARBA00023163"/>
    </source>
</evidence>
<dbReference type="PANTHER" id="PTHR43537:SF24">
    <property type="entry name" value="GLUCONATE OPERON TRANSCRIPTIONAL REPRESSOR"/>
    <property type="match status" value="1"/>
</dbReference>